<dbReference type="RefSeq" id="WP_086887692.1">
    <property type="nucleotide sequence ID" value="NZ_CP019893.1"/>
</dbReference>
<name>A0A2Z2HQA1_9EURY</name>
<gene>
    <name evidence="2" type="ORF">B1756_05825</name>
</gene>
<dbReference type="Proteomes" id="UP000250088">
    <property type="component" value="Chromosome"/>
</dbReference>
<dbReference type="EMBL" id="CP019893">
    <property type="protein sequence ID" value="ARS89310.1"/>
    <property type="molecule type" value="Genomic_DNA"/>
</dbReference>
<dbReference type="KEGG" id="naj:B1756_05825"/>
<keyword evidence="1" id="KW-1133">Transmembrane helix</keyword>
<dbReference type="OrthoDB" id="170070at2157"/>
<evidence type="ECO:0000256" key="1">
    <source>
        <dbReference type="SAM" id="Phobius"/>
    </source>
</evidence>
<dbReference type="InterPro" id="IPR019235">
    <property type="entry name" value="DUF2178_TM"/>
</dbReference>
<feature type="transmembrane region" description="Helical" evidence="1">
    <location>
        <begin position="43"/>
        <end position="59"/>
    </location>
</feature>
<evidence type="ECO:0000313" key="3">
    <source>
        <dbReference type="Proteomes" id="UP000250088"/>
    </source>
</evidence>
<sequence length="135" mass="14623">MIEPTATDRFSPRTYRRASNASYVVGIVALVAGLALGQPLLGVVAYVAGFALGVAIPSATSRPVYDERDEQLAARASELVLTGIGFGGFVVFVSLFVRSILGQFTWSSELLAVFWAWSAVWLLWGGTYTYVRLRA</sequence>
<protein>
    <recommendedName>
        <fullName evidence="4">DUF2178 domain-containing protein</fullName>
    </recommendedName>
</protein>
<feature type="transmembrane region" description="Helical" evidence="1">
    <location>
        <begin position="113"/>
        <end position="131"/>
    </location>
</feature>
<keyword evidence="3" id="KW-1185">Reference proteome</keyword>
<keyword evidence="1" id="KW-0812">Transmembrane</keyword>
<keyword evidence="1" id="KW-0472">Membrane</keyword>
<feature type="transmembrane region" description="Helical" evidence="1">
    <location>
        <begin position="21"/>
        <end position="37"/>
    </location>
</feature>
<reference evidence="3" key="1">
    <citation type="submission" date="2017-02" db="EMBL/GenBank/DDBJ databases">
        <title>Natronthermophilus aegyptiacus gen. nov.,sp. nov., an aerobic, extremely halophilic alkalithermophilic archaeon isolated from the athalassohaline Wadi An Natrun, Egypt.</title>
        <authorList>
            <person name="Zhao B."/>
        </authorList>
    </citation>
    <scope>NUCLEOTIDE SEQUENCE [LARGE SCALE GENOMIC DNA]</scope>
    <source>
        <strain evidence="3">JW/NM-HA 15</strain>
    </source>
</reference>
<accession>A0A2Z2HQA1</accession>
<proteinExistence type="predicted"/>
<organism evidence="2 3">
    <name type="scientific">Natrarchaeobaculum aegyptiacum</name>
    <dbReference type="NCBI Taxonomy" id="745377"/>
    <lineage>
        <taxon>Archaea</taxon>
        <taxon>Methanobacteriati</taxon>
        <taxon>Methanobacteriota</taxon>
        <taxon>Stenosarchaea group</taxon>
        <taxon>Halobacteria</taxon>
        <taxon>Halobacteriales</taxon>
        <taxon>Natrialbaceae</taxon>
        <taxon>Natrarchaeobaculum</taxon>
    </lineage>
</organism>
<dbReference type="Pfam" id="PF09946">
    <property type="entry name" value="DUF2178"/>
    <property type="match status" value="1"/>
</dbReference>
<evidence type="ECO:0008006" key="4">
    <source>
        <dbReference type="Google" id="ProtNLM"/>
    </source>
</evidence>
<evidence type="ECO:0000313" key="2">
    <source>
        <dbReference type="EMBL" id="ARS89310.1"/>
    </source>
</evidence>
<feature type="transmembrane region" description="Helical" evidence="1">
    <location>
        <begin position="79"/>
        <end position="101"/>
    </location>
</feature>
<dbReference type="AlphaFoldDB" id="A0A2Z2HQA1"/>
<dbReference type="GeneID" id="32893577"/>